<sequence>MKSPKLFFKRYLFVILAVAFYSCSEEKFQEINSIDNSDLFQVSKTTPIEGQYIVVLHENLISFRIDDSDYEGSHSLMRKEIGSLFKEYKISDENLERVYSLALTGFCAKIDKDVLSKLQKDPRVKYIEQDRMGTLGKPVDKPPFKGNEDTDPSTQVLPWGIKRVGGPFQYSGRNSVFIVDTGIQLDHPDLNVDIKKGFDAYNPKKKDWNLNDEHGHGTHVAGTVGALDNKFGVVGIAAGVPLVPVKIFFGPYANFTYSGMIAGIEHIGVRGIPGDVANLSFGGFDSSTALDEAVLRVSEKRRVWMVIASGNSRLPATSFSPARVNGNYTITVSAFDSRDRYAWFSHFGPPIKYGAPGISILSTWVGNSYRVETGTSMAAPHVSGLRVLGDIETNGYVLNYPISPTDPIAFKSN</sequence>
<evidence type="ECO:0000313" key="10">
    <source>
        <dbReference type="Proteomes" id="UP000192333"/>
    </source>
</evidence>
<evidence type="ECO:0000256" key="5">
    <source>
        <dbReference type="PROSITE-ProRule" id="PRU01240"/>
    </source>
</evidence>
<dbReference type="GO" id="GO:0006508">
    <property type="term" value="P:proteolysis"/>
    <property type="evidence" value="ECO:0007669"/>
    <property type="project" value="UniProtKB-KW"/>
</dbReference>
<dbReference type="InterPro" id="IPR023828">
    <property type="entry name" value="Peptidase_S8_Ser-AS"/>
</dbReference>
<evidence type="ECO:0000259" key="8">
    <source>
        <dbReference type="Pfam" id="PF05922"/>
    </source>
</evidence>
<feature type="active site" description="Charge relay system" evidence="5">
    <location>
        <position position="376"/>
    </location>
</feature>
<dbReference type="InterPro" id="IPR023827">
    <property type="entry name" value="Peptidase_S8_Asp-AS"/>
</dbReference>
<dbReference type="AlphaFoldDB" id="A0A1W2H9X7"/>
<dbReference type="InterPro" id="IPR010259">
    <property type="entry name" value="S8pro/Inhibitor_I9"/>
</dbReference>
<feature type="active site" description="Charge relay system" evidence="5">
    <location>
        <position position="180"/>
    </location>
</feature>
<accession>A0A1W2H9X7</accession>
<dbReference type="InterPro" id="IPR037045">
    <property type="entry name" value="S8pro/Inhibitor_I9_sf"/>
</dbReference>
<dbReference type="Pfam" id="PF05922">
    <property type="entry name" value="Inhibitor_I9"/>
    <property type="match status" value="1"/>
</dbReference>
<protein>
    <submittedName>
        <fullName evidence="9">Subtilisin-like serine proteases</fullName>
    </submittedName>
</protein>
<feature type="domain" description="Inhibitor I9" evidence="8">
    <location>
        <begin position="51"/>
        <end position="132"/>
    </location>
</feature>
<dbReference type="STRING" id="758820.SAMN00777080_4251"/>
<dbReference type="Proteomes" id="UP000192333">
    <property type="component" value="Chromosome I"/>
</dbReference>
<dbReference type="InterPro" id="IPR036852">
    <property type="entry name" value="Peptidase_S8/S53_dom_sf"/>
</dbReference>
<dbReference type="OrthoDB" id="9798386at2"/>
<dbReference type="PROSITE" id="PS51892">
    <property type="entry name" value="SUBTILASE"/>
    <property type="match status" value="1"/>
</dbReference>
<dbReference type="PROSITE" id="PS00138">
    <property type="entry name" value="SUBTILASE_SER"/>
    <property type="match status" value="1"/>
</dbReference>
<gene>
    <name evidence="9" type="ORF">SAMN00777080_4251</name>
</gene>
<dbReference type="InterPro" id="IPR015500">
    <property type="entry name" value="Peptidase_S8_subtilisin-rel"/>
</dbReference>
<feature type="domain" description="Peptidase S8/S53" evidence="7">
    <location>
        <begin position="176"/>
        <end position="385"/>
    </location>
</feature>
<evidence type="ECO:0000256" key="4">
    <source>
        <dbReference type="ARBA" id="ARBA00022825"/>
    </source>
</evidence>
<evidence type="ECO:0000256" key="2">
    <source>
        <dbReference type="ARBA" id="ARBA00022670"/>
    </source>
</evidence>
<dbReference type="PROSITE" id="PS00136">
    <property type="entry name" value="SUBTILASE_ASP"/>
    <property type="match status" value="1"/>
</dbReference>
<dbReference type="PRINTS" id="PR00723">
    <property type="entry name" value="SUBTILISIN"/>
</dbReference>
<dbReference type="Gene3D" id="3.40.50.200">
    <property type="entry name" value="Peptidase S8/S53 domain"/>
    <property type="match status" value="1"/>
</dbReference>
<evidence type="ECO:0000259" key="7">
    <source>
        <dbReference type="Pfam" id="PF00082"/>
    </source>
</evidence>
<evidence type="ECO:0000313" key="9">
    <source>
        <dbReference type="EMBL" id="SMD45594.1"/>
    </source>
</evidence>
<comment type="similarity">
    <text evidence="1 5 6">Belongs to the peptidase S8 family.</text>
</comment>
<keyword evidence="2 5" id="KW-0645">Protease</keyword>
<proteinExistence type="inferred from homology"/>
<dbReference type="Gene3D" id="3.30.70.80">
    <property type="entry name" value="Peptidase S8 propeptide/proteinase inhibitor I9"/>
    <property type="match status" value="1"/>
</dbReference>
<dbReference type="EMBL" id="LT838813">
    <property type="protein sequence ID" value="SMD45594.1"/>
    <property type="molecule type" value="Genomic_DNA"/>
</dbReference>
<keyword evidence="10" id="KW-1185">Reference proteome</keyword>
<keyword evidence="3 5" id="KW-0378">Hydrolase</keyword>
<evidence type="ECO:0000256" key="6">
    <source>
        <dbReference type="RuleBase" id="RU003355"/>
    </source>
</evidence>
<reference evidence="10" key="1">
    <citation type="submission" date="2017-04" db="EMBL/GenBank/DDBJ databases">
        <authorList>
            <person name="Varghese N."/>
            <person name="Submissions S."/>
        </authorList>
    </citation>
    <scope>NUCLEOTIDE SEQUENCE [LARGE SCALE GENOMIC DNA]</scope>
    <source>
        <strain evidence="10">DSM 16537</strain>
    </source>
</reference>
<dbReference type="GO" id="GO:0005615">
    <property type="term" value="C:extracellular space"/>
    <property type="evidence" value="ECO:0007669"/>
    <property type="project" value="TreeGrafter"/>
</dbReference>
<dbReference type="InterPro" id="IPR050131">
    <property type="entry name" value="Peptidase_S8_subtilisin-like"/>
</dbReference>
<dbReference type="PROSITE" id="PS51257">
    <property type="entry name" value="PROKAR_LIPOPROTEIN"/>
    <property type="match status" value="1"/>
</dbReference>
<dbReference type="GO" id="GO:0004252">
    <property type="term" value="F:serine-type endopeptidase activity"/>
    <property type="evidence" value="ECO:0007669"/>
    <property type="project" value="UniProtKB-UniRule"/>
</dbReference>
<dbReference type="PROSITE" id="PS00137">
    <property type="entry name" value="SUBTILASE_HIS"/>
    <property type="match status" value="1"/>
</dbReference>
<dbReference type="InterPro" id="IPR000209">
    <property type="entry name" value="Peptidase_S8/S53_dom"/>
</dbReference>
<dbReference type="InterPro" id="IPR022398">
    <property type="entry name" value="Peptidase_S8_His-AS"/>
</dbReference>
<dbReference type="PANTHER" id="PTHR43806">
    <property type="entry name" value="PEPTIDASE S8"/>
    <property type="match status" value="1"/>
</dbReference>
<keyword evidence="4 5" id="KW-0720">Serine protease</keyword>
<dbReference type="SUPFAM" id="SSF54897">
    <property type="entry name" value="Protease propeptides/inhibitors"/>
    <property type="match status" value="1"/>
</dbReference>
<dbReference type="Pfam" id="PF00082">
    <property type="entry name" value="Peptidase_S8"/>
    <property type="match status" value="1"/>
</dbReference>
<evidence type="ECO:0000256" key="1">
    <source>
        <dbReference type="ARBA" id="ARBA00011073"/>
    </source>
</evidence>
<evidence type="ECO:0000256" key="3">
    <source>
        <dbReference type="ARBA" id="ARBA00022801"/>
    </source>
</evidence>
<dbReference type="PANTHER" id="PTHR43806:SF11">
    <property type="entry name" value="CEREVISIN-RELATED"/>
    <property type="match status" value="1"/>
</dbReference>
<organism evidence="9 10">
    <name type="scientific">Aquiflexum balticum DSM 16537</name>
    <dbReference type="NCBI Taxonomy" id="758820"/>
    <lineage>
        <taxon>Bacteria</taxon>
        <taxon>Pseudomonadati</taxon>
        <taxon>Bacteroidota</taxon>
        <taxon>Cytophagia</taxon>
        <taxon>Cytophagales</taxon>
        <taxon>Cyclobacteriaceae</taxon>
        <taxon>Aquiflexum</taxon>
    </lineage>
</organism>
<feature type="active site" description="Charge relay system" evidence="5">
    <location>
        <position position="216"/>
    </location>
</feature>
<name>A0A1W2H9X7_9BACT</name>
<dbReference type="RefSeq" id="WP_084122487.1">
    <property type="nucleotide sequence ID" value="NZ_LT838813.1"/>
</dbReference>
<dbReference type="SUPFAM" id="SSF52743">
    <property type="entry name" value="Subtilisin-like"/>
    <property type="match status" value="1"/>
</dbReference>